<sequence>MSAKPLQPNFFHCPLLGRNDKKRFREIGIAAAYELAENTQLEGGPFRWKLAFDECDLKIYSGRDIGSKYAVITSTPYLSTIQVMGTMNEVVDLFRSQTTKEAKAYCRRFGKVLEDAVNLYSIVPVTPEAPHEMIGISWRAFKPTVGRLVARRVACLLEVHHAFEFNGKYVWVRGVKSIVVPCCPELPGFVRMTHHCSGQIFAESDKPGYIDISSIVIAEAGGSASERCRSLADIDRFLREDRLSKTPFFKADETKPASLASGCYLCIRRFGLLSKRINCLKCAAVGAFVCGM</sequence>
<evidence type="ECO:0000313" key="1">
    <source>
        <dbReference type="EMBL" id="KAF0734420.1"/>
    </source>
</evidence>
<dbReference type="InterPro" id="IPR052727">
    <property type="entry name" value="Rab4/Rab5_effector"/>
</dbReference>
<dbReference type="Proteomes" id="UP000481153">
    <property type="component" value="Unassembled WGS sequence"/>
</dbReference>
<name>A0A6G0X3E5_9STRA</name>
<dbReference type="Gene3D" id="3.30.530.20">
    <property type="match status" value="1"/>
</dbReference>
<protein>
    <recommendedName>
        <fullName evidence="3">START domain-containing protein</fullName>
    </recommendedName>
</protein>
<organism evidence="1 2">
    <name type="scientific">Aphanomyces euteiches</name>
    <dbReference type="NCBI Taxonomy" id="100861"/>
    <lineage>
        <taxon>Eukaryota</taxon>
        <taxon>Sar</taxon>
        <taxon>Stramenopiles</taxon>
        <taxon>Oomycota</taxon>
        <taxon>Saprolegniomycetes</taxon>
        <taxon>Saprolegniales</taxon>
        <taxon>Verrucalvaceae</taxon>
        <taxon>Aphanomyces</taxon>
    </lineage>
</organism>
<comment type="caution">
    <text evidence="1">The sequence shown here is derived from an EMBL/GenBank/DDBJ whole genome shotgun (WGS) entry which is preliminary data.</text>
</comment>
<dbReference type="EMBL" id="VJMJ01000114">
    <property type="protein sequence ID" value="KAF0734420.1"/>
    <property type="molecule type" value="Genomic_DNA"/>
</dbReference>
<proteinExistence type="predicted"/>
<dbReference type="PANTHER" id="PTHR13510">
    <property type="entry name" value="FYVE-FINGER-CONTAINING RAB5 EFFECTOR PROTEIN RABENOSYN-5-RELATED"/>
    <property type="match status" value="1"/>
</dbReference>
<dbReference type="VEuPathDB" id="FungiDB:AeMF1_020573"/>
<evidence type="ECO:0008006" key="3">
    <source>
        <dbReference type="Google" id="ProtNLM"/>
    </source>
</evidence>
<dbReference type="AlphaFoldDB" id="A0A6G0X3E5"/>
<gene>
    <name evidence="1" type="ORF">Ae201684_008880</name>
</gene>
<keyword evidence="2" id="KW-1185">Reference proteome</keyword>
<reference evidence="1 2" key="1">
    <citation type="submission" date="2019-07" db="EMBL/GenBank/DDBJ databases">
        <title>Genomics analysis of Aphanomyces spp. identifies a new class of oomycete effector associated with host adaptation.</title>
        <authorList>
            <person name="Gaulin E."/>
        </authorList>
    </citation>
    <scope>NUCLEOTIDE SEQUENCE [LARGE SCALE GENOMIC DNA]</scope>
    <source>
        <strain evidence="1 2">ATCC 201684</strain>
    </source>
</reference>
<accession>A0A6G0X3E5</accession>
<dbReference type="InterPro" id="IPR023393">
    <property type="entry name" value="START-like_dom_sf"/>
</dbReference>
<dbReference type="PANTHER" id="PTHR13510:SF44">
    <property type="entry name" value="RABENOSYN-5"/>
    <property type="match status" value="1"/>
</dbReference>
<evidence type="ECO:0000313" key="2">
    <source>
        <dbReference type="Proteomes" id="UP000481153"/>
    </source>
</evidence>
<dbReference type="SUPFAM" id="SSF55961">
    <property type="entry name" value="Bet v1-like"/>
    <property type="match status" value="1"/>
</dbReference>